<dbReference type="InterPro" id="IPR050306">
    <property type="entry name" value="PfkB_Carbo_kinase"/>
</dbReference>
<dbReference type="Gene3D" id="3.40.1190.20">
    <property type="match status" value="1"/>
</dbReference>
<protein>
    <submittedName>
        <fullName evidence="5">Ribokinase</fullName>
    </submittedName>
</protein>
<comment type="similarity">
    <text evidence="1">Belongs to the carbohydrate kinase PfkB family.</text>
</comment>
<keyword evidence="6" id="KW-1185">Reference proteome</keyword>
<gene>
    <name evidence="5" type="ORF">Q765_00825</name>
</gene>
<dbReference type="InterPro" id="IPR002173">
    <property type="entry name" value="Carboh/pur_kinase_PfkB_CS"/>
</dbReference>
<proteinExistence type="inferred from homology"/>
<dbReference type="Pfam" id="PF00294">
    <property type="entry name" value="PfkB"/>
    <property type="match status" value="1"/>
</dbReference>
<dbReference type="InterPro" id="IPR011611">
    <property type="entry name" value="PfkB_dom"/>
</dbReference>
<comment type="caution">
    <text evidence="5">The sequence shown here is derived from an EMBL/GenBank/DDBJ whole genome shotgun (WGS) entry which is preliminary data.</text>
</comment>
<dbReference type="eggNOG" id="COG0524">
    <property type="taxonomic scope" value="Bacteria"/>
</dbReference>
<dbReference type="PANTHER" id="PTHR43085">
    <property type="entry name" value="HEXOKINASE FAMILY MEMBER"/>
    <property type="match status" value="1"/>
</dbReference>
<feature type="domain" description="Carbohydrate kinase PfkB" evidence="4">
    <location>
        <begin position="25"/>
        <end position="286"/>
    </location>
</feature>
<evidence type="ECO:0000256" key="1">
    <source>
        <dbReference type="ARBA" id="ARBA00010688"/>
    </source>
</evidence>
<dbReference type="STRING" id="1121895.GCA_000378485_00370"/>
<sequence length="312" mass="34650">MKDRINKPSIYCFGEVLWDIFPTGARAGGAPFNVAYNLMRMGVDAHMISRVGNDGYGATLLAQIEDWGITVADSQVDKKYDTGTVIAHIDEHNEAHYDIVQPVAWDFIEYRKDYTEKVANADAFVFGSLITRNEVSYKTLLKLLEVAKFKVFDVNIRPPFYSVEIITELLKKADLVKMNKAELRIILDFLGKEYTSEDNGIRFIQQEFNVSEVLVSKGSKGAVYYNGDEHFEFPAVPVTIQDTVGSGDAFLAGFLSKRIAGATPQEIMKQATALGAFITSKEGACPNYTIKDFESFCEANSVAEGNITNANI</sequence>
<evidence type="ECO:0000256" key="3">
    <source>
        <dbReference type="ARBA" id="ARBA00022777"/>
    </source>
</evidence>
<dbReference type="GO" id="GO:0016301">
    <property type="term" value="F:kinase activity"/>
    <property type="evidence" value="ECO:0007669"/>
    <property type="project" value="UniProtKB-KW"/>
</dbReference>
<evidence type="ECO:0000313" key="6">
    <source>
        <dbReference type="Proteomes" id="UP000030152"/>
    </source>
</evidence>
<keyword evidence="2" id="KW-0808">Transferase</keyword>
<dbReference type="OrthoDB" id="9813569at2"/>
<accession>A0A0A2M748</accession>
<dbReference type="PROSITE" id="PS00584">
    <property type="entry name" value="PFKB_KINASES_2"/>
    <property type="match status" value="1"/>
</dbReference>
<name>A0A0A2M748_9FLAO</name>
<organism evidence="5 6">
    <name type="scientific">Flavobacterium rivuli WB 3.3-2 = DSM 21788</name>
    <dbReference type="NCBI Taxonomy" id="1121895"/>
    <lineage>
        <taxon>Bacteria</taxon>
        <taxon>Pseudomonadati</taxon>
        <taxon>Bacteroidota</taxon>
        <taxon>Flavobacteriia</taxon>
        <taxon>Flavobacteriales</taxon>
        <taxon>Flavobacteriaceae</taxon>
        <taxon>Flavobacterium</taxon>
    </lineage>
</organism>
<reference evidence="5 6" key="1">
    <citation type="submission" date="2013-09" db="EMBL/GenBank/DDBJ databases">
        <authorList>
            <person name="Zeng Z."/>
            <person name="Chen C."/>
        </authorList>
    </citation>
    <scope>NUCLEOTIDE SEQUENCE [LARGE SCALE GENOMIC DNA]</scope>
    <source>
        <strain evidence="5 6">WB 3.3-2</strain>
    </source>
</reference>
<keyword evidence="3 5" id="KW-0418">Kinase</keyword>
<dbReference type="RefSeq" id="WP_020211494.1">
    <property type="nucleotide sequence ID" value="NZ_JRLX01000001.1"/>
</dbReference>
<dbReference type="PROSITE" id="PS00583">
    <property type="entry name" value="PFKB_KINASES_1"/>
    <property type="match status" value="1"/>
</dbReference>
<dbReference type="InterPro" id="IPR029056">
    <property type="entry name" value="Ribokinase-like"/>
</dbReference>
<dbReference type="Proteomes" id="UP000030152">
    <property type="component" value="Unassembled WGS sequence"/>
</dbReference>
<evidence type="ECO:0000256" key="2">
    <source>
        <dbReference type="ARBA" id="ARBA00022679"/>
    </source>
</evidence>
<dbReference type="CDD" id="cd01167">
    <property type="entry name" value="bac_FRK"/>
    <property type="match status" value="1"/>
</dbReference>
<dbReference type="PANTHER" id="PTHR43085:SF57">
    <property type="entry name" value="CARBOHYDRATE KINASE PFKB DOMAIN-CONTAINING PROTEIN"/>
    <property type="match status" value="1"/>
</dbReference>
<dbReference type="AlphaFoldDB" id="A0A0A2M748"/>
<evidence type="ECO:0000259" key="4">
    <source>
        <dbReference type="Pfam" id="PF00294"/>
    </source>
</evidence>
<dbReference type="EMBL" id="JRLX01000001">
    <property type="protein sequence ID" value="KGO88482.1"/>
    <property type="molecule type" value="Genomic_DNA"/>
</dbReference>
<evidence type="ECO:0000313" key="5">
    <source>
        <dbReference type="EMBL" id="KGO88482.1"/>
    </source>
</evidence>
<dbReference type="SUPFAM" id="SSF53613">
    <property type="entry name" value="Ribokinase-like"/>
    <property type="match status" value="1"/>
</dbReference>